<name>A0A369Q103_9SPHI</name>
<accession>A0A369Q103</accession>
<evidence type="ECO:0000313" key="10">
    <source>
        <dbReference type="Proteomes" id="UP000253961"/>
    </source>
</evidence>
<organism evidence="9 10">
    <name type="scientific">Pedobacter chinensis</name>
    <dbReference type="NCBI Taxonomy" id="2282421"/>
    <lineage>
        <taxon>Bacteria</taxon>
        <taxon>Pseudomonadati</taxon>
        <taxon>Bacteroidota</taxon>
        <taxon>Sphingobacteriia</taxon>
        <taxon>Sphingobacteriales</taxon>
        <taxon>Sphingobacteriaceae</taxon>
        <taxon>Pedobacter</taxon>
    </lineage>
</organism>
<dbReference type="InterPro" id="IPR012944">
    <property type="entry name" value="SusD_RagB_dom"/>
</dbReference>
<evidence type="ECO:0000259" key="8">
    <source>
        <dbReference type="Pfam" id="PF14322"/>
    </source>
</evidence>
<reference evidence="9 10" key="1">
    <citation type="submission" date="2018-07" db="EMBL/GenBank/DDBJ databases">
        <title>Pedobacter sp. nov., isolated from soil.</title>
        <authorList>
            <person name="Zhou L.Y."/>
            <person name="Du Z.J."/>
        </authorList>
    </citation>
    <scope>NUCLEOTIDE SEQUENCE [LARGE SCALE GENOMIC DNA]</scope>
    <source>
        <strain evidence="9 10">JDX94</strain>
    </source>
</reference>
<dbReference type="PROSITE" id="PS51257">
    <property type="entry name" value="PROKAR_LIPOPROTEIN"/>
    <property type="match status" value="1"/>
</dbReference>
<dbReference type="SUPFAM" id="SSF48452">
    <property type="entry name" value="TPR-like"/>
    <property type="match status" value="1"/>
</dbReference>
<feature type="domain" description="SusD-like N-terminal" evidence="8">
    <location>
        <begin position="46"/>
        <end position="221"/>
    </location>
</feature>
<evidence type="ECO:0000256" key="4">
    <source>
        <dbReference type="ARBA" id="ARBA00023136"/>
    </source>
</evidence>
<evidence type="ECO:0000256" key="2">
    <source>
        <dbReference type="ARBA" id="ARBA00006275"/>
    </source>
</evidence>
<dbReference type="InterPro" id="IPR033985">
    <property type="entry name" value="SusD-like_N"/>
</dbReference>
<dbReference type="AlphaFoldDB" id="A0A369Q103"/>
<dbReference type="OrthoDB" id="5694214at2"/>
<feature type="chain" id="PRO_5016629709" evidence="6">
    <location>
        <begin position="23"/>
        <end position="547"/>
    </location>
</feature>
<dbReference type="Pfam" id="PF07980">
    <property type="entry name" value="SusD_RagB"/>
    <property type="match status" value="1"/>
</dbReference>
<dbReference type="Pfam" id="PF14322">
    <property type="entry name" value="SusD-like_3"/>
    <property type="match status" value="1"/>
</dbReference>
<evidence type="ECO:0000256" key="6">
    <source>
        <dbReference type="SAM" id="SignalP"/>
    </source>
</evidence>
<evidence type="ECO:0000256" key="1">
    <source>
        <dbReference type="ARBA" id="ARBA00004442"/>
    </source>
</evidence>
<comment type="subcellular location">
    <subcellularLocation>
        <location evidence="1">Cell outer membrane</location>
    </subcellularLocation>
</comment>
<evidence type="ECO:0000256" key="3">
    <source>
        <dbReference type="ARBA" id="ARBA00022729"/>
    </source>
</evidence>
<dbReference type="GO" id="GO:0009279">
    <property type="term" value="C:cell outer membrane"/>
    <property type="evidence" value="ECO:0007669"/>
    <property type="project" value="UniProtKB-SubCell"/>
</dbReference>
<feature type="signal peptide" evidence="6">
    <location>
        <begin position="1"/>
        <end position="22"/>
    </location>
</feature>
<keyword evidence="10" id="KW-1185">Reference proteome</keyword>
<dbReference type="EMBL" id="QPKV01000002">
    <property type="protein sequence ID" value="RDC58414.1"/>
    <property type="molecule type" value="Genomic_DNA"/>
</dbReference>
<comment type="caution">
    <text evidence="9">The sequence shown here is derived from an EMBL/GenBank/DDBJ whole genome shotgun (WGS) entry which is preliminary data.</text>
</comment>
<keyword evidence="4" id="KW-0472">Membrane</keyword>
<sequence>MKKIIKSTPYFMMAMVYLLVMSGCNKLDTVPTNKFTDANFWQSVENSEQVVNMAYNQMFSADKMWNDEALSDNIFEGRSNTAQRSIRNGTADPSLDLFNNEWQWGYQGIKSCHVYLANIDLVSDMDQTLKNRRKAEIRFIRASIYFRLTNFYGAIPFFKQDITLEESNQLPRTPKATVLAFIHQELDEIIPLLPKKENLSAADNGRITKGAAIAFQARAYLYENNWAKTVEYCEKLINGGQENGIYSLFPSYAGLFTATNEYNSEVILDYGYIPSLKTWSKFYDAAPLSVGARLNAYAPLQGLVNNYVTLNGLAIDQDPAYSASNPYANRDPRMAATIVFHGGKWTNFNGSESTIYIQPGSGNNATERMDNYVSASSNSTSTGYYIKKYYDQTATATFDAGLNIIMYRYADILLMYAESKSELGQMNETIWNQTIRAIRNRAGFTSATALNYSSALSPAEMRSLIRNERRSELALEGLRYFDIVRWKAGSQYLNGYVFGAKFINNNTEDIRLDNRKFDETRDYLWSVPRSQMDLNKNLQPNNAGYAN</sequence>
<evidence type="ECO:0000313" key="9">
    <source>
        <dbReference type="EMBL" id="RDC58414.1"/>
    </source>
</evidence>
<feature type="domain" description="RagB/SusD" evidence="7">
    <location>
        <begin position="294"/>
        <end position="545"/>
    </location>
</feature>
<protein>
    <submittedName>
        <fullName evidence="9">RagB/SusD family nutrient uptake outer membrane protein</fullName>
    </submittedName>
</protein>
<gene>
    <name evidence="9" type="ORF">DU508_04655</name>
</gene>
<evidence type="ECO:0000259" key="7">
    <source>
        <dbReference type="Pfam" id="PF07980"/>
    </source>
</evidence>
<keyword evidence="3 6" id="KW-0732">Signal</keyword>
<evidence type="ECO:0000256" key="5">
    <source>
        <dbReference type="ARBA" id="ARBA00023237"/>
    </source>
</evidence>
<dbReference type="Gene3D" id="1.25.40.390">
    <property type="match status" value="1"/>
</dbReference>
<dbReference type="RefSeq" id="WP_115401822.1">
    <property type="nucleotide sequence ID" value="NZ_QPKV01000002.1"/>
</dbReference>
<keyword evidence="5" id="KW-0998">Cell outer membrane</keyword>
<dbReference type="InterPro" id="IPR011990">
    <property type="entry name" value="TPR-like_helical_dom_sf"/>
</dbReference>
<dbReference type="Proteomes" id="UP000253961">
    <property type="component" value="Unassembled WGS sequence"/>
</dbReference>
<proteinExistence type="inferred from homology"/>
<comment type="similarity">
    <text evidence="2">Belongs to the SusD family.</text>
</comment>